<keyword evidence="1" id="KW-0378">Hydrolase</keyword>
<accession>A0A096AE69</accession>
<gene>
    <name evidence="1" type="ORF">HMPREF0661_09775</name>
</gene>
<organism evidence="1 2">
    <name type="scientific">Prevotella melaninogenica DNF00666</name>
    <dbReference type="NCBI Taxonomy" id="1401073"/>
    <lineage>
        <taxon>Bacteria</taxon>
        <taxon>Pseudomonadati</taxon>
        <taxon>Bacteroidota</taxon>
        <taxon>Bacteroidia</taxon>
        <taxon>Bacteroidales</taxon>
        <taxon>Prevotellaceae</taxon>
        <taxon>Prevotella</taxon>
    </lineage>
</organism>
<protein>
    <submittedName>
        <fullName evidence="1">Restriction endonuclease HaeII</fullName>
    </submittedName>
</protein>
<name>A0A096AE69_9BACT</name>
<dbReference type="RefSeq" id="WP_052046513.1">
    <property type="nucleotide sequence ID" value="NZ_JRNS01000459.1"/>
</dbReference>
<dbReference type="EMBL" id="JRNS01000459">
    <property type="protein sequence ID" value="KGF45398.1"/>
    <property type="molecule type" value="Genomic_DNA"/>
</dbReference>
<dbReference type="GO" id="GO:0004519">
    <property type="term" value="F:endonuclease activity"/>
    <property type="evidence" value="ECO:0007669"/>
    <property type="project" value="UniProtKB-KW"/>
</dbReference>
<sequence>MKKREEAKSALDTLIKKSRVHWYKPIQIAEILYHHRVDKDIDLSKLEDYRTKSKKWRDTMSLSLLGRRCTSSARFQDNLFDDNAIPPEILVTLGYENVKYNGAVESYIYASFTKKHLQLSNALEYCMVATTESFKVEELINLFWNEPGLRRSIDKVYEIIVYSLFSTLVDALNLKVEISVAETALPLLKEFEDFSTKIMCLDANNTHYVQEAKVYRVGVTNAADRGLDMYSNWGPAIQIKHLSLNEDLAETIVNGVSSDRIVIVCKDAEEKTIVSLLNQIGWKSKIQNIVTEKELIKWYKKALTGTYSELLASKLLNTLSEEMLLEFPSLDALPDALTQRHYEKILDNFWK</sequence>
<reference evidence="1 2" key="1">
    <citation type="submission" date="2014-07" db="EMBL/GenBank/DDBJ databases">
        <authorList>
            <person name="McCorrison J."/>
            <person name="Sanka R."/>
            <person name="Torralba M."/>
            <person name="Gillis M."/>
            <person name="Haft D.H."/>
            <person name="Methe B."/>
            <person name="Sutton G."/>
            <person name="Nelson K.E."/>
        </authorList>
    </citation>
    <scope>NUCLEOTIDE SEQUENCE [LARGE SCALE GENOMIC DNA]</scope>
    <source>
        <strain evidence="1 2">DNF00666</strain>
    </source>
</reference>
<dbReference type="Pfam" id="PF09554">
    <property type="entry name" value="RE_HaeII"/>
    <property type="match status" value="1"/>
</dbReference>
<keyword evidence="1" id="KW-0540">Nuclease</keyword>
<keyword evidence="1" id="KW-0255">Endonuclease</keyword>
<dbReference type="Proteomes" id="UP000029578">
    <property type="component" value="Unassembled WGS sequence"/>
</dbReference>
<dbReference type="AlphaFoldDB" id="A0A096AE69"/>
<evidence type="ECO:0000313" key="2">
    <source>
        <dbReference type="Proteomes" id="UP000029578"/>
    </source>
</evidence>
<proteinExistence type="predicted"/>
<evidence type="ECO:0000313" key="1">
    <source>
        <dbReference type="EMBL" id="KGF45398.1"/>
    </source>
</evidence>
<dbReference type="InterPro" id="IPR019058">
    <property type="entry name" value="Restrct_endonuc_II_HaeII"/>
</dbReference>
<comment type="caution">
    <text evidence="1">The sequence shown here is derived from an EMBL/GenBank/DDBJ whole genome shotgun (WGS) entry which is preliminary data.</text>
</comment>